<dbReference type="Proteomes" id="UP000188532">
    <property type="component" value="Unassembled WGS sequence"/>
</dbReference>
<dbReference type="EMBL" id="MVBN01000003">
    <property type="protein sequence ID" value="OOK77265.1"/>
    <property type="molecule type" value="Genomic_DNA"/>
</dbReference>
<dbReference type="STRING" id="1768.B1T50_28740"/>
<dbReference type="Proteomes" id="UP000516380">
    <property type="component" value="Chromosome"/>
</dbReference>
<evidence type="ECO:0000313" key="2">
    <source>
        <dbReference type="EMBL" id="OOK77265.1"/>
    </source>
</evidence>
<gene>
    <name evidence="2" type="ORF">BZL29_3527</name>
    <name evidence="1" type="ORF">NIIDMKKI_37500</name>
</gene>
<organism evidence="2 3">
    <name type="scientific">Mycobacterium kansasii</name>
    <dbReference type="NCBI Taxonomy" id="1768"/>
    <lineage>
        <taxon>Bacteria</taxon>
        <taxon>Bacillati</taxon>
        <taxon>Actinomycetota</taxon>
        <taxon>Actinomycetes</taxon>
        <taxon>Mycobacteriales</taxon>
        <taxon>Mycobacteriaceae</taxon>
        <taxon>Mycobacterium</taxon>
    </lineage>
</organism>
<dbReference type="RefSeq" id="WP_036394148.1">
    <property type="nucleotide sequence ID" value="NZ_BLYZ01000001.1"/>
</dbReference>
<keyword evidence="4" id="KW-1185">Reference proteome</keyword>
<evidence type="ECO:0000313" key="3">
    <source>
        <dbReference type="Proteomes" id="UP000188532"/>
    </source>
</evidence>
<evidence type="ECO:0000313" key="4">
    <source>
        <dbReference type="Proteomes" id="UP000516380"/>
    </source>
</evidence>
<proteinExistence type="predicted"/>
<reference evidence="1 4" key="2">
    <citation type="submission" date="2020-07" db="EMBL/GenBank/DDBJ databases">
        <title>Mycobacterium kansasii (former subtype) with zoonotic potential isolated from diseased indoor pet cat, Japan.</title>
        <authorList>
            <person name="Fukano H."/>
            <person name="Terazono T."/>
            <person name="Hoshino Y."/>
        </authorList>
    </citation>
    <scope>NUCLEOTIDE SEQUENCE [LARGE SCALE GENOMIC DNA]</scope>
    <source>
        <strain evidence="1 4">Kuro-I</strain>
    </source>
</reference>
<dbReference type="EMBL" id="AP023343">
    <property type="protein sequence ID" value="BCI88544.1"/>
    <property type="molecule type" value="Genomic_DNA"/>
</dbReference>
<reference evidence="2 3" key="1">
    <citation type="submission" date="2017-02" db="EMBL/GenBank/DDBJ databases">
        <title>Complete genome sequences of Mycobacterium kansasii strains isolated from rhesus macaques.</title>
        <authorList>
            <person name="Panda A."/>
            <person name="Nagaraj S."/>
            <person name="Zhao X."/>
            <person name="Tettelin H."/>
            <person name="Detolla L.J."/>
        </authorList>
    </citation>
    <scope>NUCLEOTIDE SEQUENCE [LARGE SCALE GENOMIC DNA]</scope>
    <source>
        <strain evidence="2 3">11-3469</strain>
    </source>
</reference>
<protein>
    <submittedName>
        <fullName evidence="2">Uncharacterized protein</fullName>
    </submittedName>
</protein>
<evidence type="ECO:0000313" key="1">
    <source>
        <dbReference type="EMBL" id="BCI88544.1"/>
    </source>
</evidence>
<name>A0A1V3XDI8_MYCKA</name>
<dbReference type="AlphaFoldDB" id="A0A1V3XDI8"/>
<sequence length="110" mass="12025">MTADEARQVLRQLDSGALDNLPASARERLRRDALEVLGRIAEVVGVGVTRHGGRVVTVACPFCPPSRNGQPRVHVHGWPLDSAEPGWRRPHCMFAAGDYYIPAPGPQFES</sequence>
<accession>A0A1V3XDI8</accession>